<keyword evidence="3" id="KW-1185">Reference proteome</keyword>
<gene>
    <name evidence="2" type="ORF">RB2654_14910</name>
</gene>
<evidence type="ECO:0000256" key="1">
    <source>
        <dbReference type="SAM" id="MobiDB-lite"/>
    </source>
</evidence>
<dbReference type="AlphaFoldDB" id="A3VH31"/>
<evidence type="ECO:0000313" key="3">
    <source>
        <dbReference type="Proteomes" id="UP000002931"/>
    </source>
</evidence>
<evidence type="ECO:0000313" key="2">
    <source>
        <dbReference type="EMBL" id="EAQ12586.1"/>
    </source>
</evidence>
<dbReference type="EMBL" id="AAMT01000008">
    <property type="protein sequence ID" value="EAQ12586.1"/>
    <property type="molecule type" value="Genomic_DNA"/>
</dbReference>
<comment type="caution">
    <text evidence="2">The sequence shown here is derived from an EMBL/GenBank/DDBJ whole genome shotgun (WGS) entry which is preliminary data.</text>
</comment>
<organism evidence="2 3">
    <name type="scientific">Maritimibacter alkaliphilus HTCC2654</name>
    <dbReference type="NCBI Taxonomy" id="314271"/>
    <lineage>
        <taxon>Bacteria</taxon>
        <taxon>Pseudomonadati</taxon>
        <taxon>Pseudomonadota</taxon>
        <taxon>Alphaproteobacteria</taxon>
        <taxon>Rhodobacterales</taxon>
        <taxon>Roseobacteraceae</taxon>
        <taxon>Maritimibacter</taxon>
    </lineage>
</organism>
<dbReference type="Proteomes" id="UP000002931">
    <property type="component" value="Unassembled WGS sequence"/>
</dbReference>
<name>A3VH31_9RHOB</name>
<proteinExistence type="predicted"/>
<accession>A3VH31</accession>
<dbReference type="HOGENOM" id="CLU_3154593_0_0_5"/>
<reference evidence="2 3" key="1">
    <citation type="journal article" date="2010" name="J. Bacteriol.">
        <title>Genome sequences of Pelagibaca bermudensis HTCC2601T and Maritimibacter alkaliphilus HTCC2654T, the type strains of two marine Roseobacter genera.</title>
        <authorList>
            <person name="Thrash J.C."/>
            <person name="Cho J.C."/>
            <person name="Ferriera S."/>
            <person name="Johnson J."/>
            <person name="Vergin K.L."/>
            <person name="Giovannoni S.J."/>
        </authorList>
    </citation>
    <scope>NUCLEOTIDE SEQUENCE [LARGE SCALE GENOMIC DNA]</scope>
    <source>
        <strain evidence="2 3">HTCC2654</strain>
    </source>
</reference>
<protein>
    <submittedName>
        <fullName evidence="2">Uncharacterized protein</fullName>
    </submittedName>
</protein>
<feature type="region of interest" description="Disordered" evidence="1">
    <location>
        <begin position="27"/>
        <end position="48"/>
    </location>
</feature>
<sequence length="48" mass="5122">MVSNVRSSPFASITGFVLTKVPTVSVRRIPPSSRPDHARRSNAGRAAS</sequence>